<dbReference type="KEGG" id="cle:Clole_2087"/>
<dbReference type="InterPro" id="IPR010209">
    <property type="entry name" value="Ion_transpt_RnfG/RsxG"/>
</dbReference>
<evidence type="ECO:0000313" key="8">
    <source>
        <dbReference type="EMBL" id="ADZ83801.1"/>
    </source>
</evidence>
<comment type="cofactor">
    <cofactor evidence="6">
        <name>FMN</name>
        <dbReference type="ChEBI" id="CHEBI:58210"/>
    </cofactor>
</comment>
<gene>
    <name evidence="6" type="primary">rnfG</name>
    <name evidence="8" type="ordered locus">Clole_2087</name>
</gene>
<evidence type="ECO:0000256" key="6">
    <source>
        <dbReference type="HAMAP-Rule" id="MF_00479"/>
    </source>
</evidence>
<comment type="subunit">
    <text evidence="6">The complex is composed of six subunits: RnfA, RnfB, RnfC, RnfD, RnfE and RnfG.</text>
</comment>
<protein>
    <recommendedName>
        <fullName evidence="6">Ion-translocating oxidoreductase complex subunit G</fullName>
        <ecNumber evidence="6">7.-.-.-</ecNumber>
    </recommendedName>
    <alternativeName>
        <fullName evidence="6">Rnf electron transport complex subunit G</fullName>
    </alternativeName>
</protein>
<reference evidence="8 9" key="1">
    <citation type="journal article" date="2011" name="J. Bacteriol.">
        <title>Complete genome sequence of the cellulose-degrading bacterium Cellulosilyticum lentocellum.</title>
        <authorList>
            <consortium name="US DOE Joint Genome Institute"/>
            <person name="Miller D.A."/>
            <person name="Suen G."/>
            <person name="Bruce D."/>
            <person name="Copeland A."/>
            <person name="Cheng J.F."/>
            <person name="Detter C."/>
            <person name="Goodwin L.A."/>
            <person name="Han C.S."/>
            <person name="Hauser L.J."/>
            <person name="Land M.L."/>
            <person name="Lapidus A."/>
            <person name="Lucas S."/>
            <person name="Meincke L."/>
            <person name="Pitluck S."/>
            <person name="Tapia R."/>
            <person name="Teshima H."/>
            <person name="Woyke T."/>
            <person name="Fox B.G."/>
            <person name="Angert E.R."/>
            <person name="Currie C.R."/>
        </authorList>
    </citation>
    <scope>NUCLEOTIDE SEQUENCE [LARGE SCALE GENOMIC DNA]</scope>
    <source>
        <strain evidence="9">ATCC 49066 / DSM 5427 / NCIMB 11756 / RHM5</strain>
    </source>
</reference>
<name>F2JQD9_CELLD</name>
<dbReference type="GO" id="GO:0005886">
    <property type="term" value="C:plasma membrane"/>
    <property type="evidence" value="ECO:0007669"/>
    <property type="project" value="UniProtKB-SubCell"/>
</dbReference>
<dbReference type="Pfam" id="PF04205">
    <property type="entry name" value="FMN_bind"/>
    <property type="match status" value="1"/>
</dbReference>
<dbReference type="GO" id="GO:0009055">
    <property type="term" value="F:electron transfer activity"/>
    <property type="evidence" value="ECO:0007669"/>
    <property type="project" value="InterPro"/>
</dbReference>
<keyword evidence="6" id="KW-1003">Cell membrane</keyword>
<keyword evidence="9" id="KW-1185">Reference proteome</keyword>
<evidence type="ECO:0000256" key="3">
    <source>
        <dbReference type="ARBA" id="ARBA00022630"/>
    </source>
</evidence>
<dbReference type="PANTHER" id="PTHR36118:SF1">
    <property type="entry name" value="ION-TRANSLOCATING OXIDOREDUCTASE COMPLEX SUBUNIT G"/>
    <property type="match status" value="1"/>
</dbReference>
<keyword evidence="6" id="KW-1278">Translocase</keyword>
<keyword evidence="4 6" id="KW-0288">FMN</keyword>
<evidence type="ECO:0000256" key="1">
    <source>
        <dbReference type="ARBA" id="ARBA00022448"/>
    </source>
</evidence>
<dbReference type="InterPro" id="IPR007329">
    <property type="entry name" value="FMN-bd"/>
</dbReference>
<keyword evidence="6" id="KW-0472">Membrane</keyword>
<feature type="modified residue" description="FMN phosphoryl threonine" evidence="6">
    <location>
        <position position="159"/>
    </location>
</feature>
<evidence type="ECO:0000259" key="7">
    <source>
        <dbReference type="SMART" id="SM00900"/>
    </source>
</evidence>
<evidence type="ECO:0000256" key="4">
    <source>
        <dbReference type="ARBA" id="ARBA00022643"/>
    </source>
</evidence>
<comment type="similarity">
    <text evidence="6">Belongs to the RnfG family.</text>
</comment>
<dbReference type="EMBL" id="CP002582">
    <property type="protein sequence ID" value="ADZ83801.1"/>
    <property type="molecule type" value="Genomic_DNA"/>
</dbReference>
<dbReference type="eggNOG" id="COG4659">
    <property type="taxonomic scope" value="Bacteria"/>
</dbReference>
<dbReference type="GO" id="GO:0010181">
    <property type="term" value="F:FMN binding"/>
    <property type="evidence" value="ECO:0007669"/>
    <property type="project" value="InterPro"/>
</dbReference>
<accession>F2JQD9</accession>
<keyword evidence="6" id="KW-0812">Transmembrane</keyword>
<evidence type="ECO:0000313" key="9">
    <source>
        <dbReference type="Proteomes" id="UP000008467"/>
    </source>
</evidence>
<evidence type="ECO:0000256" key="2">
    <source>
        <dbReference type="ARBA" id="ARBA00022553"/>
    </source>
</evidence>
<comment type="function">
    <text evidence="6">Part of a membrane-bound complex that couples electron transfer with translocation of ions across the membrane.</text>
</comment>
<evidence type="ECO:0000256" key="5">
    <source>
        <dbReference type="ARBA" id="ARBA00022982"/>
    </source>
</evidence>
<keyword evidence="2 6" id="KW-0597">Phosphoprotein</keyword>
<dbReference type="Proteomes" id="UP000008467">
    <property type="component" value="Chromosome"/>
</dbReference>
<dbReference type="PANTHER" id="PTHR36118">
    <property type="entry name" value="ION-TRANSLOCATING OXIDOREDUCTASE COMPLEX SUBUNIT G"/>
    <property type="match status" value="1"/>
</dbReference>
<keyword evidence="5 6" id="KW-0249">Electron transport</keyword>
<sequence>MKEALKLGAILFLITGICVGLLGTVNQITRPIIEANNLKIEQDSMKQLLSEADTFTQIDAISDTLIKKVFVAKASHNVVGYILNVEPKGYGGAISVLIGLDQNKAVKGVKILSHSETPGFGANAEKPSFIDQYIGKQGTIKVTKTSPKEDEIQAITGATITSAAITDGVNAAIAFVAEHQNEWGSVQ</sequence>
<feature type="domain" description="FMN-binding" evidence="7">
    <location>
        <begin position="89"/>
        <end position="176"/>
    </location>
</feature>
<dbReference type="PIRSF" id="PIRSF006091">
    <property type="entry name" value="E_trnsport_RnfG"/>
    <property type="match status" value="1"/>
</dbReference>
<organism evidence="8 9">
    <name type="scientific">Cellulosilyticum lentocellum (strain ATCC 49066 / DSM 5427 / NCIMB 11756 / RHM5)</name>
    <name type="common">Clostridium lentocellum</name>
    <dbReference type="NCBI Taxonomy" id="642492"/>
    <lineage>
        <taxon>Bacteria</taxon>
        <taxon>Bacillati</taxon>
        <taxon>Bacillota</taxon>
        <taxon>Clostridia</taxon>
        <taxon>Lachnospirales</taxon>
        <taxon>Cellulosilyticaceae</taxon>
        <taxon>Cellulosilyticum</taxon>
    </lineage>
</organism>
<dbReference type="EC" id="7.-.-.-" evidence="6"/>
<comment type="subcellular location">
    <subcellularLocation>
        <location evidence="6">Cell membrane</location>
        <topology evidence="6">Single-pass membrane protein</topology>
    </subcellularLocation>
</comment>
<keyword evidence="3 6" id="KW-0285">Flavoprotein</keyword>
<dbReference type="HOGENOM" id="CLU_077882_2_1_9"/>
<dbReference type="NCBIfam" id="TIGR01947">
    <property type="entry name" value="rnfG"/>
    <property type="match status" value="1"/>
</dbReference>
<keyword evidence="6" id="KW-1133">Transmembrane helix</keyword>
<dbReference type="GO" id="GO:0022900">
    <property type="term" value="P:electron transport chain"/>
    <property type="evidence" value="ECO:0007669"/>
    <property type="project" value="UniProtKB-UniRule"/>
</dbReference>
<proteinExistence type="inferred from homology"/>
<dbReference type="HAMAP" id="MF_00479">
    <property type="entry name" value="RsxG_RnfG"/>
    <property type="match status" value="1"/>
</dbReference>
<dbReference type="AlphaFoldDB" id="F2JQD9"/>
<dbReference type="RefSeq" id="WP_013657095.1">
    <property type="nucleotide sequence ID" value="NC_015275.1"/>
</dbReference>
<dbReference type="SMART" id="SM00900">
    <property type="entry name" value="FMN_bind"/>
    <property type="match status" value="1"/>
</dbReference>
<keyword evidence="1 6" id="KW-0813">Transport</keyword>
<dbReference type="STRING" id="642492.Clole_2087"/>